<evidence type="ECO:0000256" key="1">
    <source>
        <dbReference type="SAM" id="Phobius"/>
    </source>
</evidence>
<dbReference type="Pfam" id="PF12841">
    <property type="entry name" value="YvrJ"/>
    <property type="match status" value="1"/>
</dbReference>
<dbReference type="AlphaFoldDB" id="A0A5D4SZ30"/>
<keyword evidence="1" id="KW-0472">Membrane</keyword>
<name>A0A5D4SZ30_9BACI</name>
<keyword evidence="1" id="KW-0812">Transmembrane</keyword>
<gene>
    <name evidence="2" type="ORF">FZC76_07115</name>
</gene>
<sequence length="54" mass="6606">MDQWWTWISEVGFPIVITFYLLHRIEQKLENVTKTLQQLPYQLCRETLPSRNIK</sequence>
<comment type="caution">
    <text evidence="2">The sequence shown here is derived from an EMBL/GenBank/DDBJ whole genome shotgun (WGS) entry which is preliminary data.</text>
</comment>
<accession>A0A5D4SZ30</accession>
<organism evidence="2 3">
    <name type="scientific">Sutcliffiella horikoshii</name>
    <dbReference type="NCBI Taxonomy" id="79883"/>
    <lineage>
        <taxon>Bacteria</taxon>
        <taxon>Bacillati</taxon>
        <taxon>Bacillota</taxon>
        <taxon>Bacilli</taxon>
        <taxon>Bacillales</taxon>
        <taxon>Bacillaceae</taxon>
        <taxon>Sutcliffiella</taxon>
    </lineage>
</organism>
<keyword evidence="1" id="KW-1133">Transmembrane helix</keyword>
<dbReference type="RefSeq" id="WP_148987574.1">
    <property type="nucleotide sequence ID" value="NZ_VTEV01000003.1"/>
</dbReference>
<dbReference type="InterPro" id="IPR024419">
    <property type="entry name" value="YvrJ"/>
</dbReference>
<feature type="transmembrane region" description="Helical" evidence="1">
    <location>
        <begin position="6"/>
        <end position="22"/>
    </location>
</feature>
<dbReference type="EMBL" id="VTEV01000003">
    <property type="protein sequence ID" value="TYS68707.1"/>
    <property type="molecule type" value="Genomic_DNA"/>
</dbReference>
<evidence type="ECO:0000313" key="3">
    <source>
        <dbReference type="Proteomes" id="UP000322524"/>
    </source>
</evidence>
<proteinExistence type="predicted"/>
<dbReference type="Proteomes" id="UP000322524">
    <property type="component" value="Unassembled WGS sequence"/>
</dbReference>
<dbReference type="STRING" id="79883.GCA_001636495_02015"/>
<protein>
    <submittedName>
        <fullName evidence="2">YvrJ family protein</fullName>
    </submittedName>
</protein>
<reference evidence="2 3" key="1">
    <citation type="submission" date="2019-08" db="EMBL/GenBank/DDBJ databases">
        <title>Bacillus genomes from the desert of Cuatro Cienegas, Coahuila.</title>
        <authorList>
            <person name="Olmedo-Alvarez G."/>
        </authorList>
    </citation>
    <scope>NUCLEOTIDE SEQUENCE [LARGE SCALE GENOMIC DNA]</scope>
    <source>
        <strain evidence="2 3">CH28_1T</strain>
    </source>
</reference>
<evidence type="ECO:0000313" key="2">
    <source>
        <dbReference type="EMBL" id="TYS68707.1"/>
    </source>
</evidence>
<dbReference type="OrthoDB" id="2662123at2"/>